<protein>
    <recommendedName>
        <fullName evidence="4">DUF1364 family protein</fullName>
    </recommendedName>
</protein>
<dbReference type="Gene3D" id="3.30.50.20">
    <property type="entry name" value="prophage-derive protein ybcO"/>
    <property type="match status" value="1"/>
</dbReference>
<organism evidence="2 3">
    <name type="scientific">Burkholderia ubonensis</name>
    <dbReference type="NCBI Taxonomy" id="101571"/>
    <lineage>
        <taxon>Bacteria</taxon>
        <taxon>Pseudomonadati</taxon>
        <taxon>Pseudomonadota</taxon>
        <taxon>Betaproteobacteria</taxon>
        <taxon>Burkholderiales</taxon>
        <taxon>Burkholderiaceae</taxon>
        <taxon>Burkholderia</taxon>
        <taxon>Burkholderia cepacia complex</taxon>
    </lineage>
</organism>
<name>A0ABD4E1A7_9BURK</name>
<dbReference type="InterPro" id="IPR010774">
    <property type="entry name" value="YbcO"/>
</dbReference>
<gene>
    <name evidence="2" type="ORF">WJ68_16290</name>
</gene>
<sequence>MSRITESARGEACTLNLPGICNWNWETTVWAHSNWLNGGKAKGKKLARADHIGCYACYACHMVLDGQARRPDGMSLAFVMTRFAAAMAASEAILRRKSLWPTDEFLASKPVTAHKPIAKKVTPLAARAIEKKVTPHEARSREPVGAGRGFAKGNAVRAGIVTKSVDKEKRSTASPSRWPKGRKLQSVSRLQSRPFAAR</sequence>
<proteinExistence type="predicted"/>
<evidence type="ECO:0000313" key="3">
    <source>
        <dbReference type="Proteomes" id="UP000057910"/>
    </source>
</evidence>
<feature type="region of interest" description="Disordered" evidence="1">
    <location>
        <begin position="161"/>
        <end position="198"/>
    </location>
</feature>
<feature type="region of interest" description="Disordered" evidence="1">
    <location>
        <begin position="132"/>
        <end position="151"/>
    </location>
</feature>
<comment type="caution">
    <text evidence="2">The sequence shown here is derived from an EMBL/GenBank/DDBJ whole genome shotgun (WGS) entry which is preliminary data.</text>
</comment>
<dbReference type="AlphaFoldDB" id="A0ABD4E1A7"/>
<dbReference type="RefSeq" id="WP_080420773.1">
    <property type="nucleotide sequence ID" value="NZ_LPAD01000071.1"/>
</dbReference>
<dbReference type="EMBL" id="LPAD01000071">
    <property type="protein sequence ID" value="KVN83470.1"/>
    <property type="molecule type" value="Genomic_DNA"/>
</dbReference>
<evidence type="ECO:0008006" key="4">
    <source>
        <dbReference type="Google" id="ProtNLM"/>
    </source>
</evidence>
<evidence type="ECO:0000256" key="1">
    <source>
        <dbReference type="SAM" id="MobiDB-lite"/>
    </source>
</evidence>
<reference evidence="2 3" key="1">
    <citation type="submission" date="2015-11" db="EMBL/GenBank/DDBJ databases">
        <title>Expanding the genomic diversity of Burkholderia species for the development of highly accurate diagnostics.</title>
        <authorList>
            <person name="Sahl J."/>
            <person name="Keim P."/>
            <person name="Wagner D."/>
        </authorList>
    </citation>
    <scope>NUCLEOTIDE SEQUENCE [LARGE SCALE GENOMIC DNA]</scope>
    <source>
        <strain evidence="2 3">MSMB1585WGS</strain>
    </source>
</reference>
<dbReference type="Proteomes" id="UP000057910">
    <property type="component" value="Unassembled WGS sequence"/>
</dbReference>
<feature type="compositionally biased region" description="Basic and acidic residues" evidence="1">
    <location>
        <begin position="132"/>
        <end position="142"/>
    </location>
</feature>
<evidence type="ECO:0000313" key="2">
    <source>
        <dbReference type="EMBL" id="KVN83470.1"/>
    </source>
</evidence>
<accession>A0ABD4E1A7</accession>
<dbReference type="Pfam" id="PF07102">
    <property type="entry name" value="YbcO"/>
    <property type="match status" value="1"/>
</dbReference>